<evidence type="ECO:0000313" key="3">
    <source>
        <dbReference type="Proteomes" id="UP000485058"/>
    </source>
</evidence>
<evidence type="ECO:0000313" key="2">
    <source>
        <dbReference type="EMBL" id="GFH20294.1"/>
    </source>
</evidence>
<protein>
    <submittedName>
        <fullName evidence="2">Uncharacterized protein</fullName>
    </submittedName>
</protein>
<feature type="compositionally biased region" description="Acidic residues" evidence="1">
    <location>
        <begin position="56"/>
        <end position="69"/>
    </location>
</feature>
<gene>
    <name evidence="2" type="ORF">HaLaN_17389</name>
</gene>
<feature type="compositionally biased region" description="Polar residues" evidence="1">
    <location>
        <begin position="1"/>
        <end position="13"/>
    </location>
</feature>
<comment type="caution">
    <text evidence="2">The sequence shown here is derived from an EMBL/GenBank/DDBJ whole genome shotgun (WGS) entry which is preliminary data.</text>
</comment>
<dbReference type="AlphaFoldDB" id="A0A699ZNH1"/>
<feature type="region of interest" description="Disordered" evidence="1">
    <location>
        <begin position="1"/>
        <end position="79"/>
    </location>
</feature>
<organism evidence="2 3">
    <name type="scientific">Haematococcus lacustris</name>
    <name type="common">Green alga</name>
    <name type="synonym">Haematococcus pluvialis</name>
    <dbReference type="NCBI Taxonomy" id="44745"/>
    <lineage>
        <taxon>Eukaryota</taxon>
        <taxon>Viridiplantae</taxon>
        <taxon>Chlorophyta</taxon>
        <taxon>core chlorophytes</taxon>
        <taxon>Chlorophyceae</taxon>
        <taxon>CS clade</taxon>
        <taxon>Chlamydomonadales</taxon>
        <taxon>Haematococcaceae</taxon>
        <taxon>Haematococcus</taxon>
    </lineage>
</organism>
<accession>A0A699ZNH1</accession>
<keyword evidence="3" id="KW-1185">Reference proteome</keyword>
<dbReference type="Proteomes" id="UP000485058">
    <property type="component" value="Unassembled WGS sequence"/>
</dbReference>
<proteinExistence type="predicted"/>
<reference evidence="2 3" key="1">
    <citation type="submission" date="2020-02" db="EMBL/GenBank/DDBJ databases">
        <title>Draft genome sequence of Haematococcus lacustris strain NIES-144.</title>
        <authorList>
            <person name="Morimoto D."/>
            <person name="Nakagawa S."/>
            <person name="Yoshida T."/>
            <person name="Sawayama S."/>
        </authorList>
    </citation>
    <scope>NUCLEOTIDE SEQUENCE [LARGE SCALE GENOMIC DNA]</scope>
    <source>
        <strain evidence="2 3">NIES-144</strain>
    </source>
</reference>
<sequence>MAEGAPSSTSSFGTDRDAAVSEGQQPTSLADEQAAATDSAPGTPPPAQVASSTVHEDDEDVGESEEAGEAGDMPAGLPVVPTLRAADLSIIILPMAT</sequence>
<evidence type="ECO:0000256" key="1">
    <source>
        <dbReference type="SAM" id="MobiDB-lite"/>
    </source>
</evidence>
<name>A0A699ZNH1_HAELA</name>
<dbReference type="EMBL" id="BLLF01001610">
    <property type="protein sequence ID" value="GFH20294.1"/>
    <property type="molecule type" value="Genomic_DNA"/>
</dbReference>